<proteinExistence type="predicted"/>
<keyword evidence="1" id="KW-0175">Coiled coil</keyword>
<keyword evidence="3" id="KW-1185">Reference proteome</keyword>
<name>A0ABN6U159_9NOCA</name>
<gene>
    <name evidence="2" type="ORF">IFM12276_20210</name>
</gene>
<evidence type="ECO:0000313" key="2">
    <source>
        <dbReference type="EMBL" id="BDT98992.1"/>
    </source>
</evidence>
<dbReference type="Proteomes" id="UP001317870">
    <property type="component" value="Chromosome"/>
</dbReference>
<evidence type="ECO:0008006" key="4">
    <source>
        <dbReference type="Google" id="ProtNLM"/>
    </source>
</evidence>
<evidence type="ECO:0000256" key="1">
    <source>
        <dbReference type="SAM" id="Coils"/>
    </source>
</evidence>
<feature type="coiled-coil region" evidence="1">
    <location>
        <begin position="77"/>
        <end position="104"/>
    </location>
</feature>
<evidence type="ECO:0000313" key="3">
    <source>
        <dbReference type="Proteomes" id="UP001317870"/>
    </source>
</evidence>
<dbReference type="RefSeq" id="WP_281879082.1">
    <property type="nucleotide sequence ID" value="NZ_AP026978.1"/>
</dbReference>
<dbReference type="EMBL" id="AP026978">
    <property type="protein sequence ID" value="BDT98992.1"/>
    <property type="molecule type" value="Genomic_DNA"/>
</dbReference>
<protein>
    <recommendedName>
        <fullName evidence="4">TetR family transcriptional regulator</fullName>
    </recommendedName>
</protein>
<reference evidence="2 3" key="1">
    <citation type="submission" date="2022-11" db="EMBL/GenBank/DDBJ databases">
        <title>Genome Sequencing of Nocardia sp. ON39_IFM12276 and assembly.</title>
        <authorList>
            <person name="Shimojima M."/>
            <person name="Toyokawa M."/>
            <person name="Uesaka K."/>
        </authorList>
    </citation>
    <scope>NUCLEOTIDE SEQUENCE [LARGE SCALE GENOMIC DNA]</scope>
    <source>
        <strain evidence="2 3">IFM 12276</strain>
    </source>
</reference>
<accession>A0ABN6U159</accession>
<sequence length="142" mass="15667">MSRTASRSAQLADERRRIRDAAQRLLTGAPHRSSGTLTISTLATEAALSRQRLYEHHPDLVAEFKAETGSAPASANAIAVQQQLADAHDRIRELEGREREHLDQIKTLCAVITELTHETRASNLVLLTPRRADSSGSTHILR</sequence>
<organism evidence="2 3">
    <name type="scientific">Nocardia sputorum</name>
    <dbReference type="NCBI Taxonomy" id="2984338"/>
    <lineage>
        <taxon>Bacteria</taxon>
        <taxon>Bacillati</taxon>
        <taxon>Actinomycetota</taxon>
        <taxon>Actinomycetes</taxon>
        <taxon>Mycobacteriales</taxon>
        <taxon>Nocardiaceae</taxon>
        <taxon>Nocardia</taxon>
    </lineage>
</organism>